<feature type="transmembrane region" description="Helical" evidence="1">
    <location>
        <begin position="21"/>
        <end position="39"/>
    </location>
</feature>
<gene>
    <name evidence="2" type="ORF">SAMN02745163_00531</name>
</gene>
<proteinExistence type="predicted"/>
<name>A0A1M6CS36_9CLOT</name>
<dbReference type="STRING" id="1121302.SAMN02745163_00531"/>
<keyword evidence="3" id="KW-1185">Reference proteome</keyword>
<dbReference type="AlphaFoldDB" id="A0A1M6CS36"/>
<feature type="transmembrane region" description="Helical" evidence="1">
    <location>
        <begin position="132"/>
        <end position="152"/>
    </location>
</feature>
<organism evidence="2 3">
    <name type="scientific">Clostridium cavendishii DSM 21758</name>
    <dbReference type="NCBI Taxonomy" id="1121302"/>
    <lineage>
        <taxon>Bacteria</taxon>
        <taxon>Bacillati</taxon>
        <taxon>Bacillota</taxon>
        <taxon>Clostridia</taxon>
        <taxon>Eubacteriales</taxon>
        <taxon>Clostridiaceae</taxon>
        <taxon>Clostridium</taxon>
    </lineage>
</organism>
<dbReference type="InterPro" id="IPR021683">
    <property type="entry name" value="DUF3267"/>
</dbReference>
<evidence type="ECO:0000256" key="1">
    <source>
        <dbReference type="SAM" id="Phobius"/>
    </source>
</evidence>
<reference evidence="2 3" key="1">
    <citation type="submission" date="2016-11" db="EMBL/GenBank/DDBJ databases">
        <authorList>
            <person name="Jaros S."/>
            <person name="Januszkiewicz K."/>
            <person name="Wedrychowicz H."/>
        </authorList>
    </citation>
    <scope>NUCLEOTIDE SEQUENCE [LARGE SCALE GENOMIC DNA]</scope>
    <source>
        <strain evidence="2 3">DSM 21758</strain>
    </source>
</reference>
<dbReference type="Proteomes" id="UP000184310">
    <property type="component" value="Unassembled WGS sequence"/>
</dbReference>
<evidence type="ECO:0000313" key="3">
    <source>
        <dbReference type="Proteomes" id="UP000184310"/>
    </source>
</evidence>
<feature type="transmembrane region" description="Helical" evidence="1">
    <location>
        <begin position="54"/>
        <end position="80"/>
    </location>
</feature>
<keyword evidence="1" id="KW-0472">Membrane</keyword>
<dbReference type="Pfam" id="PF11667">
    <property type="entry name" value="DUF3267"/>
    <property type="match status" value="1"/>
</dbReference>
<keyword evidence="1" id="KW-1133">Transmembrane helix</keyword>
<keyword evidence="1" id="KW-0812">Transmembrane</keyword>
<feature type="transmembrane region" description="Helical" evidence="1">
    <location>
        <begin position="108"/>
        <end position="126"/>
    </location>
</feature>
<protein>
    <submittedName>
        <fullName evidence="2">Putative zincin peptidase</fullName>
    </submittedName>
</protein>
<dbReference type="EMBL" id="FQZB01000004">
    <property type="protein sequence ID" value="SHI63538.1"/>
    <property type="molecule type" value="Genomic_DNA"/>
</dbReference>
<evidence type="ECO:0000313" key="2">
    <source>
        <dbReference type="EMBL" id="SHI63538.1"/>
    </source>
</evidence>
<sequence length="179" mass="20115">MAILQLRGVAMSFIITKKIHIIALIIACVITILWIDSIMEFNNNITNQYGESKYYLIIVLATIINTIVHELLHGLAYSIFGGKFKIGFKGIYAYTQETTGRKFSVTQFAIILLAPVMIISIFSLLMPLTGGLVFFINLIGSTGDLIMAFWLIRVKKSSLIIDTDKGFDVIEDNIIFDKR</sequence>
<accession>A0A1M6CS36</accession>